<dbReference type="GeneID" id="77731050"/>
<evidence type="ECO:0000313" key="2">
    <source>
        <dbReference type="Proteomes" id="UP001164286"/>
    </source>
</evidence>
<dbReference type="Proteomes" id="UP001164286">
    <property type="component" value="Unassembled WGS sequence"/>
</dbReference>
<dbReference type="AlphaFoldDB" id="A0AA38HEF0"/>
<reference evidence="1" key="1">
    <citation type="journal article" date="2022" name="G3 (Bethesda)">
        <title>High quality genome of the basidiomycete yeast Dioszegia hungarica PDD-24b-2 isolated from cloud water.</title>
        <authorList>
            <person name="Jarrige D."/>
            <person name="Haridas S."/>
            <person name="Bleykasten-Grosshans C."/>
            <person name="Joly M."/>
            <person name="Nadalig T."/>
            <person name="Sancelme M."/>
            <person name="Vuilleumier S."/>
            <person name="Grigoriev I.V."/>
            <person name="Amato P."/>
            <person name="Bringel F."/>
        </authorList>
    </citation>
    <scope>NUCLEOTIDE SEQUENCE</scope>
    <source>
        <strain evidence="1">PDD-24b-2</strain>
    </source>
</reference>
<proteinExistence type="predicted"/>
<organism evidence="1 2">
    <name type="scientific">Dioszegia hungarica</name>
    <dbReference type="NCBI Taxonomy" id="4972"/>
    <lineage>
        <taxon>Eukaryota</taxon>
        <taxon>Fungi</taxon>
        <taxon>Dikarya</taxon>
        <taxon>Basidiomycota</taxon>
        <taxon>Agaricomycotina</taxon>
        <taxon>Tremellomycetes</taxon>
        <taxon>Tremellales</taxon>
        <taxon>Bulleribasidiaceae</taxon>
        <taxon>Dioszegia</taxon>
    </lineage>
</organism>
<keyword evidence="2" id="KW-1185">Reference proteome</keyword>
<sequence>MSAPAPAAHDIADQEPGWDIVDSEDIVDPELNIADHEDQDAVEPFHFVWCEGKSGPTQDHTSVIRDFKTVTDLLGEEQRCLKSMMDTVRQAEETELDATQGNAVRKAARRAAINAAAEYGQRWNAIDGYWTKSLQSLIDSIQTTNNPITAGQKDPDKIQDGLRAFSTYLESLPPGSNIGVDVPRIKGRYQMVEGRHRDYMTVSLIGPIDAVSRINRVHAAKSQGRDAMNDYTARTAVKWSHGLKHLSQWLEDNPETNPFEDEAYAPMQALCRSSLDYYAASWASLQARKQRHADEELQSFAVG</sequence>
<gene>
    <name evidence="1" type="ORF">MKK02DRAFT_42113</name>
</gene>
<dbReference type="RefSeq" id="XP_052947521.1">
    <property type="nucleotide sequence ID" value="XM_053091845.1"/>
</dbReference>
<protein>
    <submittedName>
        <fullName evidence="1">Uncharacterized protein</fullName>
    </submittedName>
</protein>
<name>A0AA38HEF0_9TREE</name>
<comment type="caution">
    <text evidence="1">The sequence shown here is derived from an EMBL/GenBank/DDBJ whole genome shotgun (WGS) entry which is preliminary data.</text>
</comment>
<dbReference type="EMBL" id="JAKWFO010000003">
    <property type="protein sequence ID" value="KAI9637744.1"/>
    <property type="molecule type" value="Genomic_DNA"/>
</dbReference>
<evidence type="ECO:0000313" key="1">
    <source>
        <dbReference type="EMBL" id="KAI9637744.1"/>
    </source>
</evidence>
<accession>A0AA38HEF0</accession>